<feature type="domain" description="Inosine/uridine-preferring nucleoside hydrolase" evidence="3">
    <location>
        <begin position="3"/>
        <end position="289"/>
    </location>
</feature>
<dbReference type="Gene3D" id="3.90.245.10">
    <property type="entry name" value="Ribonucleoside hydrolase-like"/>
    <property type="match status" value="1"/>
</dbReference>
<organism evidence="4 5">
    <name type="scientific">Pseudooceanicola albus</name>
    <dbReference type="NCBI Taxonomy" id="2692189"/>
    <lineage>
        <taxon>Bacteria</taxon>
        <taxon>Pseudomonadati</taxon>
        <taxon>Pseudomonadota</taxon>
        <taxon>Alphaproteobacteria</taxon>
        <taxon>Rhodobacterales</taxon>
        <taxon>Paracoccaceae</taxon>
        <taxon>Pseudooceanicola</taxon>
    </lineage>
</organism>
<dbReference type="InterPro" id="IPR036452">
    <property type="entry name" value="Ribo_hydro-like"/>
</dbReference>
<dbReference type="GO" id="GO:0008477">
    <property type="term" value="F:purine nucleosidase activity"/>
    <property type="evidence" value="ECO:0007669"/>
    <property type="project" value="TreeGrafter"/>
</dbReference>
<dbReference type="PANTHER" id="PTHR12304">
    <property type="entry name" value="INOSINE-URIDINE PREFERRING NUCLEOSIDE HYDROLASE"/>
    <property type="match status" value="1"/>
</dbReference>
<dbReference type="RefSeq" id="WP_160893911.1">
    <property type="nucleotide sequence ID" value="NZ_WUMU01000007.1"/>
</dbReference>
<dbReference type="EMBL" id="WUMU01000007">
    <property type="protein sequence ID" value="MXN18001.1"/>
    <property type="molecule type" value="Genomic_DNA"/>
</dbReference>
<proteinExistence type="predicted"/>
<dbReference type="Pfam" id="PF01156">
    <property type="entry name" value="IU_nuc_hydro"/>
    <property type="match status" value="1"/>
</dbReference>
<dbReference type="AlphaFoldDB" id="A0A6L7G1V9"/>
<accession>A0A6L7G1V9</accession>
<comment type="caution">
    <text evidence="4">The sequence shown here is derived from an EMBL/GenBank/DDBJ whole genome shotgun (WGS) entry which is preliminary data.</text>
</comment>
<evidence type="ECO:0000313" key="4">
    <source>
        <dbReference type="EMBL" id="MXN18001.1"/>
    </source>
</evidence>
<keyword evidence="1 4" id="KW-0378">Hydrolase</keyword>
<evidence type="ECO:0000256" key="2">
    <source>
        <dbReference type="ARBA" id="ARBA00023295"/>
    </source>
</evidence>
<sequence length="307" mass="32584">MKMIIDTDPGVDDAMAILFAALHPGIELLGLTTVFGNVTIEQATRNALRLVERAGLDIPVAEGAGKPLELPPFEPAHIVHGPEGFGHLPAETPARAALSETAPEFLVRMARAHKGELVLCPIGPITNVAEAIRLDPEFATNVDRIVVMGGTLDAPGNVSAVAEANTWHDPHALDVVLASGAKVVMVGLDVTMQVLLKAPDFDRLAAAHPEHGSFLKAMSHFYLEFYHSKGEVGCGLHDPMAVIACLEPELFTLEETPLACVLEGPEIGRMVRAPDSGRTPALVCMDCDPTVMAERFFAPFEAAGAPA</sequence>
<dbReference type="CDD" id="cd02650">
    <property type="entry name" value="nuc_hydro_CaPnhB"/>
    <property type="match status" value="1"/>
</dbReference>
<keyword evidence="2" id="KW-0326">Glycosidase</keyword>
<dbReference type="GO" id="GO:0005829">
    <property type="term" value="C:cytosol"/>
    <property type="evidence" value="ECO:0007669"/>
    <property type="project" value="TreeGrafter"/>
</dbReference>
<evidence type="ECO:0000259" key="3">
    <source>
        <dbReference type="Pfam" id="PF01156"/>
    </source>
</evidence>
<name>A0A6L7G1V9_9RHOB</name>
<gene>
    <name evidence="4" type="ORF">GR170_09155</name>
</gene>
<dbReference type="PANTHER" id="PTHR12304:SF4">
    <property type="entry name" value="URIDINE NUCLEOSIDASE"/>
    <property type="match status" value="1"/>
</dbReference>
<reference evidence="4 5" key="1">
    <citation type="submission" date="2019-12" db="EMBL/GenBank/DDBJ databases">
        <authorList>
            <person name="Li M."/>
        </authorList>
    </citation>
    <scope>NUCLEOTIDE SEQUENCE [LARGE SCALE GENOMIC DNA]</scope>
    <source>
        <strain evidence="4 5">GBMRC 2024</strain>
    </source>
</reference>
<dbReference type="SUPFAM" id="SSF53590">
    <property type="entry name" value="Nucleoside hydrolase"/>
    <property type="match status" value="1"/>
</dbReference>
<dbReference type="InterPro" id="IPR023186">
    <property type="entry name" value="IUNH"/>
</dbReference>
<evidence type="ECO:0000256" key="1">
    <source>
        <dbReference type="ARBA" id="ARBA00022801"/>
    </source>
</evidence>
<protein>
    <submittedName>
        <fullName evidence="4">Nucleoside hydrolase</fullName>
    </submittedName>
</protein>
<keyword evidence="5" id="KW-1185">Reference proteome</keyword>
<dbReference type="GO" id="GO:0006152">
    <property type="term" value="P:purine nucleoside catabolic process"/>
    <property type="evidence" value="ECO:0007669"/>
    <property type="project" value="TreeGrafter"/>
</dbReference>
<dbReference type="Proteomes" id="UP000477911">
    <property type="component" value="Unassembled WGS sequence"/>
</dbReference>
<dbReference type="InterPro" id="IPR001910">
    <property type="entry name" value="Inosine/uridine_hydrolase_dom"/>
</dbReference>
<evidence type="ECO:0000313" key="5">
    <source>
        <dbReference type="Proteomes" id="UP000477911"/>
    </source>
</evidence>